<dbReference type="AlphaFoldDB" id="A0A5N6ISX8"/>
<dbReference type="Proteomes" id="UP000326289">
    <property type="component" value="Unassembled WGS sequence"/>
</dbReference>
<organism evidence="1 2">
    <name type="scientific">Aspergillus minisclerotigenes</name>
    <dbReference type="NCBI Taxonomy" id="656917"/>
    <lineage>
        <taxon>Eukaryota</taxon>
        <taxon>Fungi</taxon>
        <taxon>Dikarya</taxon>
        <taxon>Ascomycota</taxon>
        <taxon>Pezizomycotina</taxon>
        <taxon>Eurotiomycetes</taxon>
        <taxon>Eurotiomycetidae</taxon>
        <taxon>Eurotiales</taxon>
        <taxon>Aspergillaceae</taxon>
        <taxon>Aspergillus</taxon>
        <taxon>Aspergillus subgen. Circumdati</taxon>
    </lineage>
</organism>
<sequence>MPRGILAEDEHGARRCSRILHCWTGTVSRSSANTDKLRRDLGSNKTNIRKYHPGKVPRDVFEWAGNPSQWKDFLGPFITEYRSTYGRDPALNPQLQFKRGYLPTITDEQEKEGLKRWKVFKSWYETNILPPAKDGFSDTLLLLPWSSGKPDYRDTYRDGPQRFTGIGFFFYNLSPYSEGPEAILPVGQTPFTSRITNSTERLPVSIGISSGKGSDVMLTDFIADLVTGTNSQGVGVGSPAFENIDNMGGTSLYAQSAAQLPLRGDL</sequence>
<keyword evidence="2" id="KW-1185">Reference proteome</keyword>
<gene>
    <name evidence="1" type="ORF">BDV30DRAFT_242361</name>
</gene>
<proteinExistence type="predicted"/>
<name>A0A5N6ISX8_9EURO</name>
<dbReference type="EMBL" id="ML732846">
    <property type="protein sequence ID" value="KAB8269435.1"/>
    <property type="molecule type" value="Genomic_DNA"/>
</dbReference>
<evidence type="ECO:0000313" key="1">
    <source>
        <dbReference type="EMBL" id="KAB8269435.1"/>
    </source>
</evidence>
<protein>
    <submittedName>
        <fullName evidence="1">Uncharacterized protein</fullName>
    </submittedName>
</protein>
<reference evidence="1 2" key="1">
    <citation type="submission" date="2019-04" db="EMBL/GenBank/DDBJ databases">
        <title>Fungal friends and foes A comparative genomics study of 23 Aspergillus species from section Flavi.</title>
        <authorList>
            <consortium name="DOE Joint Genome Institute"/>
            <person name="Kjaerbolling I."/>
            <person name="Vesth T.C."/>
            <person name="Frisvad J.C."/>
            <person name="Nybo J.L."/>
            <person name="Theobald S."/>
            <person name="Kildgaard S."/>
            <person name="Petersen T.I."/>
            <person name="Kuo A."/>
            <person name="Sato A."/>
            <person name="Lyhne E.K."/>
            <person name="Kogle M.E."/>
            <person name="Wiebenga A."/>
            <person name="Kun R.S."/>
            <person name="Lubbers R.J."/>
            <person name="Makela M.R."/>
            <person name="Barry K."/>
            <person name="Chovatia M."/>
            <person name="Clum A."/>
            <person name="Daum C."/>
            <person name="Haridas S."/>
            <person name="He G."/>
            <person name="LaButti K."/>
            <person name="Lipzen A."/>
            <person name="Mondo S."/>
            <person name="Pangilinan J."/>
            <person name="Riley R."/>
            <person name="Salamov A."/>
            <person name="Simmons B.A."/>
            <person name="Magnuson J.K."/>
            <person name="Henrissat B."/>
            <person name="Mortensen U.H."/>
            <person name="Larsen T.O."/>
            <person name="De vries R.P."/>
            <person name="Grigoriev I.V."/>
            <person name="Machida M."/>
            <person name="Baker S.E."/>
            <person name="Andersen M.R."/>
        </authorList>
    </citation>
    <scope>NUCLEOTIDE SEQUENCE [LARGE SCALE GENOMIC DNA]</scope>
    <source>
        <strain evidence="1 2">CBS 117635</strain>
    </source>
</reference>
<accession>A0A5N6ISX8</accession>
<evidence type="ECO:0000313" key="2">
    <source>
        <dbReference type="Proteomes" id="UP000326289"/>
    </source>
</evidence>